<proteinExistence type="predicted"/>
<organism evidence="1">
    <name type="scientific">Siphoviridae sp. ctqED62</name>
    <dbReference type="NCBI Taxonomy" id="2826468"/>
    <lineage>
        <taxon>Viruses</taxon>
        <taxon>Duplodnaviria</taxon>
        <taxon>Heunggongvirae</taxon>
        <taxon>Uroviricota</taxon>
        <taxon>Caudoviricetes</taxon>
    </lineage>
</organism>
<evidence type="ECO:0000313" key="1">
    <source>
        <dbReference type="EMBL" id="DAD84715.1"/>
    </source>
</evidence>
<dbReference type="EMBL" id="BK014965">
    <property type="protein sequence ID" value="DAD84715.1"/>
    <property type="molecule type" value="Genomic_DNA"/>
</dbReference>
<protein>
    <submittedName>
        <fullName evidence="1">Uncharacterized protein</fullName>
    </submittedName>
</protein>
<name>A0A8S5MRV8_9CAUD</name>
<sequence>MKKRKIISFERAEQFLKIYCDENGVSYDIAAKQLCCTGTNGAALCVSNPDAPEPDGLANDIETLMLPTLWIKEDENGNLYAVETEYTKKYLYGKE</sequence>
<accession>A0A8S5MRV8</accession>
<reference evidence="1" key="1">
    <citation type="journal article" date="2021" name="Proc. Natl. Acad. Sci. U.S.A.">
        <title>A Catalog of Tens of Thousands of Viruses from Human Metagenomes Reveals Hidden Associations with Chronic Diseases.</title>
        <authorList>
            <person name="Tisza M.J."/>
            <person name="Buck C.B."/>
        </authorList>
    </citation>
    <scope>NUCLEOTIDE SEQUENCE</scope>
    <source>
        <strain evidence="1">CtqED62</strain>
    </source>
</reference>